<name>A0A9P6X7R0_RHIOR</name>
<dbReference type="AlphaFoldDB" id="A0A9P6X7R0"/>
<feature type="compositionally biased region" description="Low complexity" evidence="1">
    <location>
        <begin position="186"/>
        <end position="202"/>
    </location>
</feature>
<sequence>MLNVFNRNIELNPTSHATSEERNNKMSTFQIANRVFNATVDKFTKQDYSKYSFLKSWYLHNIYSKSQQALLGIQPIKPSVILCGDDFMFTPPFKQSNLAENGLVTLEDVSSLFQPSIYNRSTMDKKYSLQEEENILASNLFYTEEHQQSSQEIVVLDNDPFDLFTDDFYNMITTEIDEYPITTHFSSSSSNSSSDSDSDSNSYCDEEISFADKEGSLSQIDPPQQDVNIASQQLPVTRSSSFLSQTSVVSYQSLADIMGDTDQSSLSNTCLLTRFIVYVSNCWHKLLSFLFKNVETEQLLPK</sequence>
<protein>
    <submittedName>
        <fullName evidence="2">Uncharacterized protein</fullName>
    </submittedName>
</protein>
<evidence type="ECO:0000256" key="1">
    <source>
        <dbReference type="SAM" id="MobiDB-lite"/>
    </source>
</evidence>
<accession>A0A9P6X7R0</accession>
<comment type="caution">
    <text evidence="2">The sequence shown here is derived from an EMBL/GenBank/DDBJ whole genome shotgun (WGS) entry which is preliminary data.</text>
</comment>
<organism evidence="2 3">
    <name type="scientific">Rhizopus oryzae</name>
    <name type="common">Mucormycosis agent</name>
    <name type="synonym">Rhizopus arrhizus var. delemar</name>
    <dbReference type="NCBI Taxonomy" id="64495"/>
    <lineage>
        <taxon>Eukaryota</taxon>
        <taxon>Fungi</taxon>
        <taxon>Fungi incertae sedis</taxon>
        <taxon>Mucoromycota</taxon>
        <taxon>Mucoromycotina</taxon>
        <taxon>Mucoromycetes</taxon>
        <taxon>Mucorales</taxon>
        <taxon>Mucorineae</taxon>
        <taxon>Rhizopodaceae</taxon>
        <taxon>Rhizopus</taxon>
    </lineage>
</organism>
<proteinExistence type="predicted"/>
<dbReference type="Proteomes" id="UP000716291">
    <property type="component" value="Unassembled WGS sequence"/>
</dbReference>
<reference evidence="2" key="1">
    <citation type="journal article" date="2020" name="Microb. Genom.">
        <title>Genetic diversity of clinical and environmental Mucorales isolates obtained from an investigation of mucormycosis cases among solid organ transplant recipients.</title>
        <authorList>
            <person name="Nguyen M.H."/>
            <person name="Kaul D."/>
            <person name="Muto C."/>
            <person name="Cheng S.J."/>
            <person name="Richter R.A."/>
            <person name="Bruno V.M."/>
            <person name="Liu G."/>
            <person name="Beyhan S."/>
            <person name="Sundermann A.J."/>
            <person name="Mounaud S."/>
            <person name="Pasculle A.W."/>
            <person name="Nierman W.C."/>
            <person name="Driscoll E."/>
            <person name="Cumbie R."/>
            <person name="Clancy C.J."/>
            <person name="Dupont C.L."/>
        </authorList>
    </citation>
    <scope>NUCLEOTIDE SEQUENCE</scope>
    <source>
        <strain evidence="2">GL11</strain>
    </source>
</reference>
<keyword evidence="3" id="KW-1185">Reference proteome</keyword>
<dbReference type="OrthoDB" id="2281294at2759"/>
<gene>
    <name evidence="2" type="ORF">G6F64_006976</name>
</gene>
<dbReference type="EMBL" id="JAANQT010000983">
    <property type="protein sequence ID" value="KAG1307230.1"/>
    <property type="molecule type" value="Genomic_DNA"/>
</dbReference>
<feature type="region of interest" description="Disordered" evidence="1">
    <location>
        <begin position="184"/>
        <end position="204"/>
    </location>
</feature>
<evidence type="ECO:0000313" key="3">
    <source>
        <dbReference type="Proteomes" id="UP000716291"/>
    </source>
</evidence>
<evidence type="ECO:0000313" key="2">
    <source>
        <dbReference type="EMBL" id="KAG1307230.1"/>
    </source>
</evidence>